<dbReference type="OrthoDB" id="8418771at2"/>
<feature type="region of interest" description="Disordered" evidence="1">
    <location>
        <begin position="24"/>
        <end position="43"/>
    </location>
</feature>
<reference evidence="3" key="2">
    <citation type="submission" date="2017-01" db="EMBL/GenBank/DDBJ databases">
        <authorList>
            <person name="Mah S.A."/>
            <person name="Swanson W.J."/>
            <person name="Moy G.W."/>
            <person name="Vacquier V.D."/>
        </authorList>
    </citation>
    <scope>NUCLEOTIDE SEQUENCE [LARGE SCALE GENOMIC DNA]</scope>
    <source>
        <strain evidence="3">DSM 21068</strain>
    </source>
</reference>
<evidence type="ECO:0000313" key="2">
    <source>
        <dbReference type="EMBL" id="PQA96572.1"/>
    </source>
</evidence>
<evidence type="ECO:0008006" key="6">
    <source>
        <dbReference type="Google" id="ProtNLM"/>
    </source>
</evidence>
<keyword evidence="5" id="KW-1185">Reference proteome</keyword>
<dbReference type="RefSeq" id="WP_076449016.1">
    <property type="nucleotide sequence ID" value="NZ_FTOJ01000001.1"/>
</dbReference>
<reference evidence="2 5" key="1">
    <citation type="submission" date="2016-11" db="EMBL/GenBank/DDBJ databases">
        <title>Whole genomes of Flavobacteriaceae.</title>
        <authorList>
            <person name="Stine C."/>
            <person name="Li C."/>
            <person name="Tadesse D."/>
        </authorList>
    </citation>
    <scope>NUCLEOTIDE SEQUENCE [LARGE SCALE GENOMIC DNA]</scope>
    <source>
        <strain evidence="2 5">DSM 21068</strain>
    </source>
</reference>
<dbReference type="AlphaFoldDB" id="A0A1N7K074"/>
<name>A0A1N7K074_9FLAO</name>
<reference evidence="4" key="3">
    <citation type="submission" date="2017-01" db="EMBL/GenBank/DDBJ databases">
        <authorList>
            <person name="Varghese N."/>
            <person name="Submissions S."/>
        </authorList>
    </citation>
    <scope>NUCLEOTIDE SEQUENCE [LARGE SCALE GENOMIC DNA]</scope>
    <source>
        <strain evidence="4">DSM 21068</strain>
    </source>
</reference>
<dbReference type="Proteomes" id="UP000238314">
    <property type="component" value="Unassembled WGS sequence"/>
</dbReference>
<evidence type="ECO:0000313" key="5">
    <source>
        <dbReference type="Proteomes" id="UP000238314"/>
    </source>
</evidence>
<sequence>MENQDREDKMTTLSQVMTTLSQRGIHREYRMSDEGNMRLDNDQTIYQPEDLTILRTYRFEGDSNPADNAVLYVVKDHHANIGFILDSYGAESNYSGDQFDQFLRDIPVEESDEYNIE</sequence>
<protein>
    <recommendedName>
        <fullName evidence="6">Phosphoribosylpyrophosphate synthetase</fullName>
    </recommendedName>
</protein>
<proteinExistence type="predicted"/>
<dbReference type="Proteomes" id="UP000186246">
    <property type="component" value="Unassembled WGS sequence"/>
</dbReference>
<dbReference type="EMBL" id="MUGO01000003">
    <property type="protein sequence ID" value="PQA96572.1"/>
    <property type="molecule type" value="Genomic_DNA"/>
</dbReference>
<evidence type="ECO:0000256" key="1">
    <source>
        <dbReference type="SAM" id="MobiDB-lite"/>
    </source>
</evidence>
<organism evidence="3 4">
    <name type="scientific">Chryseobacterium piscicola</name>
    <dbReference type="NCBI Taxonomy" id="551459"/>
    <lineage>
        <taxon>Bacteria</taxon>
        <taxon>Pseudomonadati</taxon>
        <taxon>Bacteroidota</taxon>
        <taxon>Flavobacteriia</taxon>
        <taxon>Flavobacteriales</taxon>
        <taxon>Weeksellaceae</taxon>
        <taxon>Chryseobacterium group</taxon>
        <taxon>Chryseobacterium</taxon>
    </lineage>
</organism>
<evidence type="ECO:0000313" key="4">
    <source>
        <dbReference type="Proteomes" id="UP000186246"/>
    </source>
</evidence>
<gene>
    <name evidence="2" type="ORF">B0A70_05520</name>
    <name evidence="3" type="ORF">SAMN05421796_101241</name>
</gene>
<dbReference type="STRING" id="551459.SAMN05421796_101241"/>
<feature type="compositionally biased region" description="Basic and acidic residues" evidence="1">
    <location>
        <begin position="25"/>
        <end position="41"/>
    </location>
</feature>
<accession>A0A1N7K074</accession>
<dbReference type="EMBL" id="FTOJ01000001">
    <property type="protein sequence ID" value="SIS54995.1"/>
    <property type="molecule type" value="Genomic_DNA"/>
</dbReference>
<evidence type="ECO:0000313" key="3">
    <source>
        <dbReference type="EMBL" id="SIS54995.1"/>
    </source>
</evidence>